<dbReference type="Proteomes" id="UP000028073">
    <property type="component" value="Unassembled WGS sequence"/>
</dbReference>
<sequence>MNIKDISISNNKKKQILSAISNHSVLFQEESGDIVVNTKAYQTYKEEKGQAPIEEITGLESLEDLADYIVFQ</sequence>
<dbReference type="eggNOG" id="ENOG5033KG0">
    <property type="taxonomic scope" value="Bacteria"/>
</dbReference>
<evidence type="ECO:0000313" key="1">
    <source>
        <dbReference type="EMBL" id="KEQ16529.1"/>
    </source>
</evidence>
<organism evidence="1 2">
    <name type="scientific">Endozoicomonas numazuensis</name>
    <dbReference type="NCBI Taxonomy" id="1137799"/>
    <lineage>
        <taxon>Bacteria</taxon>
        <taxon>Pseudomonadati</taxon>
        <taxon>Pseudomonadota</taxon>
        <taxon>Gammaproteobacteria</taxon>
        <taxon>Oceanospirillales</taxon>
        <taxon>Endozoicomonadaceae</taxon>
        <taxon>Endozoicomonas</taxon>
    </lineage>
</organism>
<dbReference type="OrthoDB" id="6121002at2"/>
<accession>A0A081NDK6</accession>
<keyword evidence="2" id="KW-1185">Reference proteome</keyword>
<name>A0A081NDK6_9GAMM</name>
<proteinExistence type="predicted"/>
<comment type="caution">
    <text evidence="1">The sequence shown here is derived from an EMBL/GenBank/DDBJ whole genome shotgun (WGS) entry which is preliminary data.</text>
</comment>
<dbReference type="RefSeq" id="WP_034840148.1">
    <property type="nucleotide sequence ID" value="NZ_JOKH01000005.1"/>
</dbReference>
<protein>
    <submittedName>
        <fullName evidence="1">Uncharacterized protein</fullName>
    </submittedName>
</protein>
<evidence type="ECO:0000313" key="2">
    <source>
        <dbReference type="Proteomes" id="UP000028073"/>
    </source>
</evidence>
<reference evidence="1 2" key="1">
    <citation type="submission" date="2014-06" db="EMBL/GenBank/DDBJ databases">
        <title>Whole Genome Sequences of Three Symbiotic Endozoicomonas Bacteria.</title>
        <authorList>
            <person name="Neave M.J."/>
            <person name="Apprill A."/>
            <person name="Voolstra C.R."/>
        </authorList>
    </citation>
    <scope>NUCLEOTIDE SEQUENCE [LARGE SCALE GENOMIC DNA]</scope>
    <source>
        <strain evidence="1 2">DSM 25634</strain>
    </source>
</reference>
<gene>
    <name evidence="1" type="ORF">GZ78_22030</name>
</gene>
<dbReference type="AlphaFoldDB" id="A0A081NDK6"/>
<dbReference type="EMBL" id="JOKH01000005">
    <property type="protein sequence ID" value="KEQ16529.1"/>
    <property type="molecule type" value="Genomic_DNA"/>
</dbReference>